<feature type="domain" description="Protein kinase" evidence="4">
    <location>
        <begin position="117"/>
        <end position="369"/>
    </location>
</feature>
<reference evidence="5 6" key="1">
    <citation type="submission" date="2024-01" db="EMBL/GenBank/DDBJ databases">
        <title>The genomes of 5 underutilized Papilionoideae crops provide insights into root nodulation and disease resistanc.</title>
        <authorList>
            <person name="Jiang F."/>
        </authorList>
    </citation>
    <scope>NUCLEOTIDE SEQUENCE [LARGE SCALE GENOMIC DNA]</scope>
    <source>
        <strain evidence="5">DUOXIRENSHENG_FW03</strain>
        <tissue evidence="5">Leaves</tissue>
    </source>
</reference>
<dbReference type="AlphaFoldDB" id="A0AAN9XNE3"/>
<dbReference type="InterPro" id="IPR001245">
    <property type="entry name" value="Ser-Thr/Tyr_kinase_cat_dom"/>
</dbReference>
<dbReference type="InterPro" id="IPR011009">
    <property type="entry name" value="Kinase-like_dom_sf"/>
</dbReference>
<evidence type="ECO:0000256" key="1">
    <source>
        <dbReference type="ARBA" id="ARBA00004479"/>
    </source>
</evidence>
<accession>A0AAN9XNE3</accession>
<dbReference type="Proteomes" id="UP001386955">
    <property type="component" value="Unassembled WGS sequence"/>
</dbReference>
<dbReference type="GO" id="GO:0004672">
    <property type="term" value="F:protein kinase activity"/>
    <property type="evidence" value="ECO:0007669"/>
    <property type="project" value="InterPro"/>
</dbReference>
<keyword evidence="6" id="KW-1185">Reference proteome</keyword>
<dbReference type="Gene3D" id="1.10.510.10">
    <property type="entry name" value="Transferase(Phosphotransferase) domain 1"/>
    <property type="match status" value="2"/>
</dbReference>
<sequence>MESSNQFHESFRQGLTAGYVFAATFVIVFYMSYCLPAQLVKNNSKSKMSGNKKTTQKRRLPYQELKQEKSQEKQKRARQREKELPAELIERRIQIDEIGWLTCRTSFTELCEATHHFSEGSAIGEGRTGTMYKATLPNGLCLAVKRLYDSELFMRRFKIERMMGRYSHRNIITPINFCVEKERNERILVYDYMSNGRLSDWLNDTTTLGWSAVIRIALGVARGLSCLHHSLHMVHLSIGPDSILLGNNFEPKISNFGGAIFISYDLGSGFDKKDVFDFGTLLFELIRGKTFHQTRKCFSNSNGPFETYTYATNMLEDPSDFYDAVDKSLKDIDFEDEVSALLRVACDCVHPFPFKRPTMLEVYSKMSKIWDIDGNFEDSLMS</sequence>
<feature type="compositionally biased region" description="Low complexity" evidence="2">
    <location>
        <begin position="44"/>
        <end position="53"/>
    </location>
</feature>
<keyword evidence="3" id="KW-0812">Transmembrane</keyword>
<dbReference type="PANTHER" id="PTHR48006:SF88">
    <property type="entry name" value="LRR RECEPTOR-LIKE KINASE FAMILY PROTEIN"/>
    <property type="match status" value="1"/>
</dbReference>
<dbReference type="Pfam" id="PF07714">
    <property type="entry name" value="PK_Tyr_Ser-Thr"/>
    <property type="match status" value="1"/>
</dbReference>
<dbReference type="PROSITE" id="PS50011">
    <property type="entry name" value="PROTEIN_KINASE_DOM"/>
    <property type="match status" value="1"/>
</dbReference>
<dbReference type="Gene3D" id="3.30.200.20">
    <property type="entry name" value="Phosphorylase Kinase, domain 1"/>
    <property type="match status" value="1"/>
</dbReference>
<feature type="transmembrane region" description="Helical" evidence="3">
    <location>
        <begin position="20"/>
        <end position="40"/>
    </location>
</feature>
<evidence type="ECO:0000259" key="4">
    <source>
        <dbReference type="PROSITE" id="PS50011"/>
    </source>
</evidence>
<comment type="caution">
    <text evidence="5">The sequence shown here is derived from an EMBL/GenBank/DDBJ whole genome shotgun (WGS) entry which is preliminary data.</text>
</comment>
<dbReference type="InterPro" id="IPR000719">
    <property type="entry name" value="Prot_kinase_dom"/>
</dbReference>
<protein>
    <recommendedName>
        <fullName evidence="4">Protein kinase domain-containing protein</fullName>
    </recommendedName>
</protein>
<feature type="compositionally biased region" description="Basic and acidic residues" evidence="2">
    <location>
        <begin position="65"/>
        <end position="82"/>
    </location>
</feature>
<feature type="region of interest" description="Disordered" evidence="2">
    <location>
        <begin position="44"/>
        <end position="82"/>
    </location>
</feature>
<dbReference type="GO" id="GO:0016020">
    <property type="term" value="C:membrane"/>
    <property type="evidence" value="ECO:0007669"/>
    <property type="project" value="UniProtKB-SubCell"/>
</dbReference>
<organism evidence="5 6">
    <name type="scientific">Psophocarpus tetragonolobus</name>
    <name type="common">Winged bean</name>
    <name type="synonym">Dolichos tetragonolobus</name>
    <dbReference type="NCBI Taxonomy" id="3891"/>
    <lineage>
        <taxon>Eukaryota</taxon>
        <taxon>Viridiplantae</taxon>
        <taxon>Streptophyta</taxon>
        <taxon>Embryophyta</taxon>
        <taxon>Tracheophyta</taxon>
        <taxon>Spermatophyta</taxon>
        <taxon>Magnoliopsida</taxon>
        <taxon>eudicotyledons</taxon>
        <taxon>Gunneridae</taxon>
        <taxon>Pentapetalae</taxon>
        <taxon>rosids</taxon>
        <taxon>fabids</taxon>
        <taxon>Fabales</taxon>
        <taxon>Fabaceae</taxon>
        <taxon>Papilionoideae</taxon>
        <taxon>50 kb inversion clade</taxon>
        <taxon>NPAAA clade</taxon>
        <taxon>indigoferoid/millettioid clade</taxon>
        <taxon>Phaseoleae</taxon>
        <taxon>Psophocarpus</taxon>
    </lineage>
</organism>
<evidence type="ECO:0000256" key="3">
    <source>
        <dbReference type="SAM" id="Phobius"/>
    </source>
</evidence>
<gene>
    <name evidence="5" type="ORF">VNO78_11640</name>
</gene>
<dbReference type="SUPFAM" id="SSF56112">
    <property type="entry name" value="Protein kinase-like (PK-like)"/>
    <property type="match status" value="1"/>
</dbReference>
<evidence type="ECO:0000313" key="6">
    <source>
        <dbReference type="Proteomes" id="UP001386955"/>
    </source>
</evidence>
<proteinExistence type="predicted"/>
<keyword evidence="3" id="KW-1133">Transmembrane helix</keyword>
<dbReference type="GO" id="GO:0005524">
    <property type="term" value="F:ATP binding"/>
    <property type="evidence" value="ECO:0007669"/>
    <property type="project" value="InterPro"/>
</dbReference>
<dbReference type="EMBL" id="JAYMYS010000003">
    <property type="protein sequence ID" value="KAK7400433.1"/>
    <property type="molecule type" value="Genomic_DNA"/>
</dbReference>
<comment type="subcellular location">
    <subcellularLocation>
        <location evidence="1">Membrane</location>
        <topology evidence="1">Single-pass type I membrane protein</topology>
    </subcellularLocation>
</comment>
<keyword evidence="3" id="KW-0472">Membrane</keyword>
<name>A0AAN9XNE3_PSOTE</name>
<evidence type="ECO:0000313" key="5">
    <source>
        <dbReference type="EMBL" id="KAK7400433.1"/>
    </source>
</evidence>
<dbReference type="PANTHER" id="PTHR48006">
    <property type="entry name" value="LEUCINE-RICH REPEAT-CONTAINING PROTEIN DDB_G0281931-RELATED"/>
    <property type="match status" value="1"/>
</dbReference>
<dbReference type="InterPro" id="IPR051824">
    <property type="entry name" value="LRR_Rcpt-Like_S/T_Kinase"/>
</dbReference>
<evidence type="ECO:0000256" key="2">
    <source>
        <dbReference type="SAM" id="MobiDB-lite"/>
    </source>
</evidence>